<dbReference type="GO" id="GO:0032447">
    <property type="term" value="P:protein urmylation"/>
    <property type="evidence" value="ECO:0007669"/>
    <property type="project" value="UniProtKB-UniRule"/>
</dbReference>
<keyword evidence="1 5" id="KW-0963">Cytoplasm</keyword>
<evidence type="ECO:0000313" key="9">
    <source>
        <dbReference type="EnsemblMetazoa" id="AALFPA23_012602.P18117"/>
    </source>
</evidence>
<evidence type="ECO:0000313" key="8">
    <source>
        <dbReference type="EMBL" id="JAV47224.1"/>
    </source>
</evidence>
<feature type="cross-link" description="Glycyl lysine isopeptide (Gly-Lys) (interchain with K-? in acceptor proteins)" evidence="5">
    <location>
        <position position="109"/>
    </location>
</feature>
<dbReference type="VEuPathDB" id="VectorBase:AALF019012"/>
<dbReference type="Pfam" id="PF09138">
    <property type="entry name" value="Urm1"/>
    <property type="match status" value="1"/>
</dbReference>
<evidence type="ECO:0000256" key="3">
    <source>
        <dbReference type="ARBA" id="ARBA00022694"/>
    </source>
</evidence>
<evidence type="ECO:0000313" key="7">
    <source>
        <dbReference type="EMBL" id="JAC07295.1"/>
    </source>
</evidence>
<keyword evidence="2 5" id="KW-1017">Isopeptide bond</keyword>
<dbReference type="GO" id="GO:0005829">
    <property type="term" value="C:cytosol"/>
    <property type="evidence" value="ECO:0007669"/>
    <property type="project" value="UniProtKB-UniRule"/>
</dbReference>
<evidence type="ECO:0000313" key="10">
    <source>
        <dbReference type="Proteomes" id="UP000069940"/>
    </source>
</evidence>
<dbReference type="EnsemblMetazoa" id="AALFPA23_012602.R18118">
    <property type="protein sequence ID" value="AALFPA23_012602.P18118"/>
    <property type="gene ID" value="AALFPA23_012602"/>
</dbReference>
<dbReference type="KEGG" id="aalb:109411447"/>
<comment type="PTM">
    <text evidence="5">C-terminal thiocarboxylation occurs in 2 steps, it is first acyl-adenylated (-COAMP) via the hesA/moeB/thiF part of the MOCS3/UBA4 homolog, then thiocarboxylated (-COSH) via the rhodanese domain of the MOCS3/UBA4 homolog.</text>
</comment>
<dbReference type="EnsemblMetazoa" id="AALFPA23_012602.R18117">
    <property type="protein sequence ID" value="AALFPA23_012602.P18117"/>
    <property type="gene ID" value="AALFPA23_012602"/>
</dbReference>
<dbReference type="EMBL" id="GEHC01000421">
    <property type="protein sequence ID" value="JAV47224.1"/>
    <property type="molecule type" value="Transcribed_RNA"/>
</dbReference>
<dbReference type="UniPathway" id="UPA00988"/>
<dbReference type="PIRSF" id="PIRSF037379">
    <property type="entry name" value="Ubiquitin-related_modifier_1"/>
    <property type="match status" value="1"/>
</dbReference>
<evidence type="ECO:0000256" key="5">
    <source>
        <dbReference type="HAMAP-Rule" id="MF_03048"/>
    </source>
</evidence>
<keyword evidence="3 5" id="KW-0819">tRNA processing</keyword>
<dbReference type="HAMAP" id="MF_03048">
    <property type="entry name" value="Urm1"/>
    <property type="match status" value="1"/>
</dbReference>
<dbReference type="GO" id="GO:0002098">
    <property type="term" value="P:tRNA wobble uridine modification"/>
    <property type="evidence" value="ECO:0007669"/>
    <property type="project" value="UniProtKB-UniRule"/>
</dbReference>
<dbReference type="InterPro" id="IPR012675">
    <property type="entry name" value="Beta-grasp_dom_sf"/>
</dbReference>
<protein>
    <recommendedName>
        <fullName evidence="5">Ubiquitin-related modifier 1 homolog</fullName>
    </recommendedName>
</protein>
<dbReference type="OMA" id="DYELQPN"/>
<reference evidence="8" key="3">
    <citation type="submission" date="2016-03" db="EMBL/GenBank/DDBJ databases">
        <title>RNAseq analyses of the sensorial organs of adult female Aedes albopictus.</title>
        <authorList>
            <person name="Fabrizio L."/>
            <person name="Ribeiro J.M."/>
            <person name="Arca B."/>
        </authorList>
    </citation>
    <scope>NUCLEOTIDE SEQUENCE</scope>
</reference>
<keyword evidence="10" id="KW-1185">Reference proteome</keyword>
<name>A0A023EEZ4_AEDAL</name>
<dbReference type="OrthoDB" id="10248987at2759"/>
<comment type="pathway">
    <text evidence="5 6">tRNA modification; 5-methoxycarbonylmethyl-2-thiouridine-tRNA biosynthesis.</text>
</comment>
<dbReference type="Proteomes" id="UP000069940">
    <property type="component" value="Unassembled WGS sequence"/>
</dbReference>
<dbReference type="PANTHER" id="PTHR14986">
    <property type="entry name" value="RURM1 PROTEIN"/>
    <property type="match status" value="1"/>
</dbReference>
<evidence type="ECO:0000256" key="2">
    <source>
        <dbReference type="ARBA" id="ARBA00022499"/>
    </source>
</evidence>
<dbReference type="VEuPathDB" id="VectorBase:AALC636_026697"/>
<comment type="similarity">
    <text evidence="5 6">Belongs to the URM1 family.</text>
</comment>
<dbReference type="VEuPathDB" id="VectorBase:AALC636_017090"/>
<keyword evidence="4 5" id="KW-0833">Ubl conjugation pathway</keyword>
<reference evidence="9" key="4">
    <citation type="submission" date="2025-05" db="UniProtKB">
        <authorList>
            <consortium name="EnsemblMetazoa"/>
        </authorList>
    </citation>
    <scope>IDENTIFICATION</scope>
    <source>
        <strain evidence="9">Foshan</strain>
    </source>
</reference>
<dbReference type="InterPro" id="IPR016155">
    <property type="entry name" value="Mopterin_synth/thiamin_S_b"/>
</dbReference>
<proteinExistence type="evidence at transcript level"/>
<reference evidence="7" key="1">
    <citation type="journal article" date="2014" name="PLoS Negl. Trop. Dis.">
        <title>Identification and characterization of seminal fluid proteins in the Asian tiger mosquito, Aedes albopictus.</title>
        <authorList>
            <person name="Boes K.E."/>
            <person name="Ribeiro J.M."/>
            <person name="Wong A."/>
            <person name="Harrington L.C."/>
            <person name="Wolfner M.F."/>
            <person name="Sirot L.K."/>
        </authorList>
    </citation>
    <scope>NUCLEOTIDE SEQUENCE</scope>
    <source>
        <tissue evidence="7">Reproductive organs</tissue>
    </source>
</reference>
<dbReference type="InterPro" id="IPR015221">
    <property type="entry name" value="Urm1"/>
</dbReference>
<sequence length="109" mass="12028">MDDTIDEEVISAGATITVEFSGGAETLFGGVKEHEVPLDGSKIVLLEEMLRWLRDNLLTGDPNLFLQENTVRPGILVMINDTDWDLMGETDYILQPGDHILFISTLHGG</sequence>
<dbReference type="Gene3D" id="3.10.20.30">
    <property type="match status" value="1"/>
</dbReference>
<gene>
    <name evidence="9" type="primary">109411447</name>
</gene>
<accession>A0A023EEZ4</accession>
<evidence type="ECO:0000256" key="1">
    <source>
        <dbReference type="ARBA" id="ARBA00022490"/>
    </source>
</evidence>
<dbReference type="EMBL" id="GAPW01006303">
    <property type="protein sequence ID" value="JAC07295.1"/>
    <property type="molecule type" value="mRNA"/>
</dbReference>
<reference evidence="10" key="2">
    <citation type="journal article" date="2015" name="Proc. Natl. Acad. Sci. U.S.A.">
        <title>Genome sequence of the Asian Tiger mosquito, Aedes albopictus, reveals insights into its biology, genetics, and evolution.</title>
        <authorList>
            <person name="Chen X.G."/>
            <person name="Jiang X."/>
            <person name="Gu J."/>
            <person name="Xu M."/>
            <person name="Wu Y."/>
            <person name="Deng Y."/>
            <person name="Zhang C."/>
            <person name="Bonizzoni M."/>
            <person name="Dermauw W."/>
            <person name="Vontas J."/>
            <person name="Armbruster P."/>
            <person name="Huang X."/>
            <person name="Yang Y."/>
            <person name="Zhang H."/>
            <person name="He W."/>
            <person name="Peng H."/>
            <person name="Liu Y."/>
            <person name="Wu K."/>
            <person name="Chen J."/>
            <person name="Lirakis M."/>
            <person name="Topalis P."/>
            <person name="Van Leeuwen T."/>
            <person name="Hall A.B."/>
            <person name="Jiang X."/>
            <person name="Thorpe C."/>
            <person name="Mueller R.L."/>
            <person name="Sun C."/>
            <person name="Waterhouse R.M."/>
            <person name="Yan G."/>
            <person name="Tu Z.J."/>
            <person name="Fang X."/>
            <person name="James A.A."/>
        </authorList>
    </citation>
    <scope>NUCLEOTIDE SEQUENCE [LARGE SCALE GENOMIC DNA]</scope>
    <source>
        <strain evidence="10">Foshan</strain>
    </source>
</reference>
<comment type="function">
    <text evidence="5">Acts as a sulfur carrier required for 2-thiolation of mcm(5)S(2)U at tRNA wobble positions of cytosolic tRNA(Lys), tRNA(Glu) and tRNA(Gln). Serves as sulfur donor in tRNA 2-thiolation reaction by being thiocarboxylated (-COSH) at its C-terminus by the MOCS3/UBA4 homolog. The sulfur is then transferred to tRNA to form 2-thiolation of mcm(5)S(2)U. Also acts as a ubiquitin-like protein (UBL) that is covalently conjugated via an isopeptide bond to lysine residues of target proteins. The thiocarboxylated form serves as substrate for conjugation and oxidative stress specifically induces the formation of UBL-protein conjugates.</text>
</comment>
<dbReference type="CDD" id="cd01764">
    <property type="entry name" value="Ubl_Urm1"/>
    <property type="match status" value="1"/>
</dbReference>
<organism evidence="7">
    <name type="scientific">Aedes albopictus</name>
    <name type="common">Asian tiger mosquito</name>
    <name type="synonym">Stegomyia albopicta</name>
    <dbReference type="NCBI Taxonomy" id="7160"/>
    <lineage>
        <taxon>Eukaryota</taxon>
        <taxon>Metazoa</taxon>
        <taxon>Ecdysozoa</taxon>
        <taxon>Arthropoda</taxon>
        <taxon>Hexapoda</taxon>
        <taxon>Insecta</taxon>
        <taxon>Pterygota</taxon>
        <taxon>Neoptera</taxon>
        <taxon>Endopterygota</taxon>
        <taxon>Diptera</taxon>
        <taxon>Nematocera</taxon>
        <taxon>Culicoidea</taxon>
        <taxon>Culicidae</taxon>
        <taxon>Culicinae</taxon>
        <taxon>Aedini</taxon>
        <taxon>Aedes</taxon>
        <taxon>Stegomyia</taxon>
    </lineage>
</organism>
<dbReference type="SUPFAM" id="SSF54285">
    <property type="entry name" value="MoaD/ThiS"/>
    <property type="match status" value="1"/>
</dbReference>
<dbReference type="VEuPathDB" id="VectorBase:AALFPA_075913"/>
<feature type="modified residue" description="1-thioglycine" evidence="5">
    <location>
        <position position="109"/>
    </location>
</feature>
<comment type="subcellular location">
    <subcellularLocation>
        <location evidence="5 6">Cytoplasm</location>
    </subcellularLocation>
</comment>
<evidence type="ECO:0000256" key="6">
    <source>
        <dbReference type="RuleBase" id="RU361182"/>
    </source>
</evidence>
<evidence type="ECO:0000256" key="4">
    <source>
        <dbReference type="ARBA" id="ARBA00022786"/>
    </source>
</evidence>
<dbReference type="AlphaFoldDB" id="A0A023EEZ4"/>
<dbReference type="GO" id="GO:0034227">
    <property type="term" value="P:tRNA thio-modification"/>
    <property type="evidence" value="ECO:0007669"/>
    <property type="project" value="UniProtKB-UniRule"/>
</dbReference>
<dbReference type="CTD" id="81605"/>